<gene>
    <name evidence="2" type="ORF">PBT88_14200</name>
</gene>
<dbReference type="RefSeq" id="WP_270075980.1">
    <property type="nucleotide sequence ID" value="NZ_CP115174.1"/>
</dbReference>
<protein>
    <recommendedName>
        <fullName evidence="4">SMP-30/Gluconolactonase/LRE-like region domain-containing protein</fullName>
    </recommendedName>
</protein>
<evidence type="ECO:0000256" key="1">
    <source>
        <dbReference type="SAM" id="SignalP"/>
    </source>
</evidence>
<dbReference type="Gene3D" id="2.120.10.30">
    <property type="entry name" value="TolB, C-terminal domain"/>
    <property type="match status" value="1"/>
</dbReference>
<feature type="chain" id="PRO_5046841004" description="SMP-30/Gluconolactonase/LRE-like region domain-containing protein" evidence="1">
    <location>
        <begin position="21"/>
        <end position="348"/>
    </location>
</feature>
<name>A0ABY7NLI0_9SPHN</name>
<evidence type="ECO:0000313" key="2">
    <source>
        <dbReference type="EMBL" id="WBO21331.1"/>
    </source>
</evidence>
<dbReference type="SUPFAM" id="SSF63829">
    <property type="entry name" value="Calcium-dependent phosphotriesterase"/>
    <property type="match status" value="1"/>
</dbReference>
<keyword evidence="1" id="KW-0732">Signal</keyword>
<evidence type="ECO:0000313" key="3">
    <source>
        <dbReference type="Proteomes" id="UP001210865"/>
    </source>
</evidence>
<proteinExistence type="predicted"/>
<keyword evidence="3" id="KW-1185">Reference proteome</keyword>
<accession>A0ABY7NLI0</accession>
<sequence>MLKRTCGLFLAALAVPAVHAETVDLAHPHIISKLVSVEDAVAINDDWVVGSSYSMTNAPTGFYLFNARTKAFETIKGGIASRFDRKAFPTCPGAPDFKTLSTHGVDYYPERKRLYLVNHGGRESVEVFDVALTGGKPHFTWVGCAVAPANTYPDAVAGLADGGMIVTSLWNPNDPTRNDKMKAAAPLGGVFKWSPVAGWSTVPGTADFSGPNGVLATRDGKTIYVNLYAGKQVARVDLSGGHATVRLASVPYLADNIRWNSRGTAIYVGGQAESLDTMFKCYAAPFPGCKTIKFQINLLDPKTMTMSVVVPAGTYQGMSAGTGAIDLNKELWVTSFKDDDIAIFPITG</sequence>
<organism evidence="2 3">
    <name type="scientific">Sphingomonas abietis</name>
    <dbReference type="NCBI Taxonomy" id="3012344"/>
    <lineage>
        <taxon>Bacteria</taxon>
        <taxon>Pseudomonadati</taxon>
        <taxon>Pseudomonadota</taxon>
        <taxon>Alphaproteobacteria</taxon>
        <taxon>Sphingomonadales</taxon>
        <taxon>Sphingomonadaceae</taxon>
        <taxon>Sphingomonas</taxon>
    </lineage>
</organism>
<dbReference type="InterPro" id="IPR011042">
    <property type="entry name" value="6-blade_b-propeller_TolB-like"/>
</dbReference>
<dbReference type="Proteomes" id="UP001210865">
    <property type="component" value="Chromosome"/>
</dbReference>
<reference evidence="2 3" key="1">
    <citation type="submission" date="2022-12" db="EMBL/GenBank/DDBJ databases">
        <title>Sphingomonas abieness sp. nov., an endophytic bacterium isolated from Abies koreana.</title>
        <authorList>
            <person name="Jiang L."/>
            <person name="Lee J."/>
        </authorList>
    </citation>
    <scope>NUCLEOTIDE SEQUENCE [LARGE SCALE GENOMIC DNA]</scope>
    <source>
        <strain evidence="3">PAMB 00755</strain>
    </source>
</reference>
<evidence type="ECO:0008006" key="4">
    <source>
        <dbReference type="Google" id="ProtNLM"/>
    </source>
</evidence>
<dbReference type="EMBL" id="CP115174">
    <property type="protein sequence ID" value="WBO21331.1"/>
    <property type="molecule type" value="Genomic_DNA"/>
</dbReference>
<feature type="signal peptide" evidence="1">
    <location>
        <begin position="1"/>
        <end position="20"/>
    </location>
</feature>